<dbReference type="PROSITE" id="PS50931">
    <property type="entry name" value="HTH_LYSR"/>
    <property type="match status" value="1"/>
</dbReference>
<evidence type="ECO:0000256" key="3">
    <source>
        <dbReference type="ARBA" id="ARBA00023125"/>
    </source>
</evidence>
<accession>A0ABX0VZJ3</accession>
<dbReference type="Pfam" id="PF03466">
    <property type="entry name" value="LysR_substrate"/>
    <property type="match status" value="1"/>
</dbReference>
<dbReference type="Proteomes" id="UP000709466">
    <property type="component" value="Unassembled WGS sequence"/>
</dbReference>
<evidence type="ECO:0000256" key="4">
    <source>
        <dbReference type="ARBA" id="ARBA00023163"/>
    </source>
</evidence>
<dbReference type="Gene3D" id="1.10.10.10">
    <property type="entry name" value="Winged helix-like DNA-binding domain superfamily/Winged helix DNA-binding domain"/>
    <property type="match status" value="1"/>
</dbReference>
<protein>
    <submittedName>
        <fullName evidence="6">LysR family transcriptional regulator</fullName>
    </submittedName>
</protein>
<dbReference type="InterPro" id="IPR000847">
    <property type="entry name" value="LysR_HTH_N"/>
</dbReference>
<dbReference type="InterPro" id="IPR058163">
    <property type="entry name" value="LysR-type_TF_proteobact-type"/>
</dbReference>
<gene>
    <name evidence="6" type="ORF">HCZ30_13825</name>
</gene>
<sequence length="298" mass="33313">MDRIDAMRIFVRIVERQSFARAAEDLRLPASTATDAVKRLEQRLGVRLLERTTRQVRTTLDGEAYYQRCLNILAEIEEAEDAFSGGQPRGILRVSSLGSTVRQLIMPTLPEFLEKYPELSVHFNEADRFVDLVREGIDCVIRGGNLGESDLVGRQVALLPETTVATPEYFARHGTPESWDKLDGHHIVGFHSSALGGVIPFDFTVDGKSREVTLPARVTVEGVETMRAAALRGLGLVQLPRPSIAKEIAEGRLVEVLTDTPPSPTPVHILYPQNRQLNLRVRVFVDWVVDLFRDVSIH</sequence>
<dbReference type="CDD" id="cd08472">
    <property type="entry name" value="PBP2_CrgA_like_3"/>
    <property type="match status" value="1"/>
</dbReference>
<dbReference type="SUPFAM" id="SSF46785">
    <property type="entry name" value="Winged helix' DNA-binding domain"/>
    <property type="match status" value="1"/>
</dbReference>
<evidence type="ECO:0000256" key="2">
    <source>
        <dbReference type="ARBA" id="ARBA00023015"/>
    </source>
</evidence>
<dbReference type="InterPro" id="IPR005119">
    <property type="entry name" value="LysR_subst-bd"/>
</dbReference>
<name>A0ABX0VZJ3_9RHOB</name>
<dbReference type="RefSeq" id="WP_167638887.1">
    <property type="nucleotide sequence ID" value="NZ_JAATOP010000010.1"/>
</dbReference>
<keyword evidence="2" id="KW-0805">Transcription regulation</keyword>
<dbReference type="InterPro" id="IPR036390">
    <property type="entry name" value="WH_DNA-bd_sf"/>
</dbReference>
<evidence type="ECO:0000313" key="6">
    <source>
        <dbReference type="EMBL" id="NIY73506.1"/>
    </source>
</evidence>
<dbReference type="EMBL" id="JAATOP010000010">
    <property type="protein sequence ID" value="NIY73506.1"/>
    <property type="molecule type" value="Genomic_DNA"/>
</dbReference>
<dbReference type="PANTHER" id="PTHR30537">
    <property type="entry name" value="HTH-TYPE TRANSCRIPTIONAL REGULATOR"/>
    <property type="match status" value="1"/>
</dbReference>
<keyword evidence="3" id="KW-0238">DNA-binding</keyword>
<feature type="domain" description="HTH lysR-type" evidence="5">
    <location>
        <begin position="1"/>
        <end position="59"/>
    </location>
</feature>
<reference evidence="6 7" key="1">
    <citation type="submission" date="2020-03" db="EMBL/GenBank/DDBJ databases">
        <title>Bacterial isolates of synthetic phycosphere.</title>
        <authorList>
            <person name="Fu H."/>
            <person name="Moran M.A."/>
        </authorList>
    </citation>
    <scope>NUCLEOTIDE SEQUENCE [LARGE SCALE GENOMIC DNA]</scope>
    <source>
        <strain evidence="6 7">HF1</strain>
    </source>
</reference>
<dbReference type="SUPFAM" id="SSF53850">
    <property type="entry name" value="Periplasmic binding protein-like II"/>
    <property type="match status" value="1"/>
</dbReference>
<comment type="similarity">
    <text evidence="1">Belongs to the LysR transcriptional regulatory family.</text>
</comment>
<comment type="caution">
    <text evidence="6">The sequence shown here is derived from an EMBL/GenBank/DDBJ whole genome shotgun (WGS) entry which is preliminary data.</text>
</comment>
<dbReference type="InterPro" id="IPR036388">
    <property type="entry name" value="WH-like_DNA-bd_sf"/>
</dbReference>
<evidence type="ECO:0000256" key="1">
    <source>
        <dbReference type="ARBA" id="ARBA00009437"/>
    </source>
</evidence>
<organism evidence="6 7">
    <name type="scientific">Marivivens donghaensis</name>
    <dbReference type="NCBI Taxonomy" id="1699413"/>
    <lineage>
        <taxon>Bacteria</taxon>
        <taxon>Pseudomonadati</taxon>
        <taxon>Pseudomonadota</taxon>
        <taxon>Alphaproteobacteria</taxon>
        <taxon>Rhodobacterales</taxon>
        <taxon>Paracoccaceae</taxon>
        <taxon>Marivivens group</taxon>
        <taxon>Marivivens</taxon>
    </lineage>
</organism>
<dbReference type="PANTHER" id="PTHR30537:SF72">
    <property type="entry name" value="LYSR FAMILY TRANSCRIPTIONAL REGULATOR"/>
    <property type="match status" value="1"/>
</dbReference>
<evidence type="ECO:0000313" key="7">
    <source>
        <dbReference type="Proteomes" id="UP000709466"/>
    </source>
</evidence>
<keyword evidence="4" id="KW-0804">Transcription</keyword>
<keyword evidence="7" id="KW-1185">Reference proteome</keyword>
<dbReference type="Gene3D" id="3.40.190.290">
    <property type="match status" value="1"/>
</dbReference>
<proteinExistence type="inferred from homology"/>
<evidence type="ECO:0000259" key="5">
    <source>
        <dbReference type="PROSITE" id="PS50931"/>
    </source>
</evidence>
<dbReference type="Pfam" id="PF00126">
    <property type="entry name" value="HTH_1"/>
    <property type="match status" value="1"/>
</dbReference>